<gene>
    <name evidence="3" type="ORF">SAMN05444000_102194</name>
</gene>
<feature type="domain" description="GST C-terminal" evidence="2">
    <location>
        <begin position="101"/>
        <end position="234"/>
    </location>
</feature>
<proteinExistence type="predicted"/>
<dbReference type="InterPro" id="IPR036282">
    <property type="entry name" value="Glutathione-S-Trfase_C_sf"/>
</dbReference>
<evidence type="ECO:0000259" key="2">
    <source>
        <dbReference type="PROSITE" id="PS50405"/>
    </source>
</evidence>
<evidence type="ECO:0000313" key="3">
    <source>
        <dbReference type="EMBL" id="SHI66563.1"/>
    </source>
</evidence>
<dbReference type="CDD" id="cd03057">
    <property type="entry name" value="GST_N_Beta"/>
    <property type="match status" value="1"/>
</dbReference>
<dbReference type="PROSITE" id="PS50405">
    <property type="entry name" value="GST_CTER"/>
    <property type="match status" value="1"/>
</dbReference>
<dbReference type="CDD" id="cd03188">
    <property type="entry name" value="GST_C_Beta"/>
    <property type="match status" value="1"/>
</dbReference>
<dbReference type="RefSeq" id="WP_322788004.1">
    <property type="nucleotide sequence ID" value="NZ_FQZQ01000002.1"/>
</dbReference>
<sequence>MRLPLGAEPHYLHLMDQPLRLHYAPDNASLIVRLALEELGAPYETILVDRSIDAQNSPEYRAINPAGLIPVLETSQGPVFETAAILLWLTEAHGAMAPHPGSDERASFLKWLFYLSNTTHANLRLNFYPEKYVGDDEETQATLRAHARATLCRSFDLLEALSQDDHEWFCGADVSVVDLYVVAMLRWSALYPAGDTDWFALSRWPSLAALTRRIDIRPSVASLIKSEGMDLNPFSTPNYPNPPEGVAL</sequence>
<dbReference type="SFLD" id="SFLDG00358">
    <property type="entry name" value="Main_(cytGST)"/>
    <property type="match status" value="1"/>
</dbReference>
<dbReference type="InterPro" id="IPR036249">
    <property type="entry name" value="Thioredoxin-like_sf"/>
</dbReference>
<dbReference type="PROSITE" id="PS50404">
    <property type="entry name" value="GST_NTER"/>
    <property type="match status" value="1"/>
</dbReference>
<evidence type="ECO:0000259" key="1">
    <source>
        <dbReference type="PROSITE" id="PS50404"/>
    </source>
</evidence>
<dbReference type="InterPro" id="IPR040079">
    <property type="entry name" value="Glutathione_S-Trfase"/>
</dbReference>
<dbReference type="Pfam" id="PF14497">
    <property type="entry name" value="GST_C_3"/>
    <property type="match status" value="1"/>
</dbReference>
<reference evidence="4" key="1">
    <citation type="submission" date="2016-11" db="EMBL/GenBank/DDBJ databases">
        <authorList>
            <person name="Varghese N."/>
            <person name="Submissions S."/>
        </authorList>
    </citation>
    <scope>NUCLEOTIDE SEQUENCE [LARGE SCALE GENOMIC DNA]</scope>
    <source>
        <strain evidence="4">DSM 100564</strain>
    </source>
</reference>
<dbReference type="GO" id="GO:0016740">
    <property type="term" value="F:transferase activity"/>
    <property type="evidence" value="ECO:0007669"/>
    <property type="project" value="UniProtKB-KW"/>
</dbReference>
<organism evidence="3 4">
    <name type="scientific">Shimia gijangensis</name>
    <dbReference type="NCBI Taxonomy" id="1470563"/>
    <lineage>
        <taxon>Bacteria</taxon>
        <taxon>Pseudomonadati</taxon>
        <taxon>Pseudomonadota</taxon>
        <taxon>Alphaproteobacteria</taxon>
        <taxon>Rhodobacterales</taxon>
        <taxon>Roseobacteraceae</taxon>
    </lineage>
</organism>
<dbReference type="Proteomes" id="UP000183982">
    <property type="component" value="Unassembled WGS sequence"/>
</dbReference>
<evidence type="ECO:0000313" key="4">
    <source>
        <dbReference type="Proteomes" id="UP000183982"/>
    </source>
</evidence>
<keyword evidence="3" id="KW-0808">Transferase</keyword>
<dbReference type="STRING" id="1470563.SAMN05444000_102194"/>
<accession>A0A1M6D0E3</accession>
<protein>
    <submittedName>
        <fullName evidence="3">Glutathione S-transferase</fullName>
    </submittedName>
</protein>
<dbReference type="AlphaFoldDB" id="A0A1M6D0E3"/>
<dbReference type="Gene3D" id="1.20.1050.10">
    <property type="match status" value="1"/>
</dbReference>
<dbReference type="SUPFAM" id="SSF47616">
    <property type="entry name" value="GST C-terminal domain-like"/>
    <property type="match status" value="1"/>
</dbReference>
<dbReference type="Gene3D" id="3.40.30.10">
    <property type="entry name" value="Glutaredoxin"/>
    <property type="match status" value="1"/>
</dbReference>
<dbReference type="InterPro" id="IPR004046">
    <property type="entry name" value="GST_C"/>
</dbReference>
<dbReference type="InterPro" id="IPR010987">
    <property type="entry name" value="Glutathione-S-Trfase_C-like"/>
</dbReference>
<name>A0A1M6D0E3_9RHOB</name>
<dbReference type="SUPFAM" id="SSF52833">
    <property type="entry name" value="Thioredoxin-like"/>
    <property type="match status" value="1"/>
</dbReference>
<dbReference type="Pfam" id="PF13409">
    <property type="entry name" value="GST_N_2"/>
    <property type="match status" value="1"/>
</dbReference>
<dbReference type="EMBL" id="FQZQ01000002">
    <property type="protein sequence ID" value="SHI66563.1"/>
    <property type="molecule type" value="Genomic_DNA"/>
</dbReference>
<feature type="domain" description="GST N-terminal" evidence="1">
    <location>
        <begin position="16"/>
        <end position="97"/>
    </location>
</feature>
<keyword evidence="4" id="KW-1185">Reference proteome</keyword>
<dbReference type="PANTHER" id="PTHR44051:SF8">
    <property type="entry name" value="GLUTATHIONE S-TRANSFERASE GSTA"/>
    <property type="match status" value="1"/>
</dbReference>
<dbReference type="SFLD" id="SFLDS00019">
    <property type="entry name" value="Glutathione_Transferase_(cytos"/>
    <property type="match status" value="1"/>
</dbReference>
<dbReference type="PANTHER" id="PTHR44051">
    <property type="entry name" value="GLUTATHIONE S-TRANSFERASE-RELATED"/>
    <property type="match status" value="1"/>
</dbReference>
<dbReference type="InterPro" id="IPR004045">
    <property type="entry name" value="Glutathione_S-Trfase_N"/>
</dbReference>